<dbReference type="PANTHER" id="PTHR12167">
    <property type="entry name" value="C-TYPE NATRIURETIC PEPTIDE"/>
    <property type="match status" value="1"/>
</dbReference>
<dbReference type="GO" id="GO:0008217">
    <property type="term" value="P:regulation of blood pressure"/>
    <property type="evidence" value="ECO:0007669"/>
    <property type="project" value="UniProtKB-KW"/>
</dbReference>
<proteinExistence type="inferred from homology"/>
<comment type="caution">
    <text evidence="11">The sequence shown here is derived from an EMBL/GenBank/DDBJ whole genome shotgun (WGS) entry which is preliminary data.</text>
</comment>
<dbReference type="PRINTS" id="PR00710">
    <property type="entry name" value="NATPEPTIDES"/>
</dbReference>
<keyword evidence="5" id="KW-0800">Toxin</keyword>
<sequence>MDRGQEESLMTGALDQPDVVFPWARSLQEHPVDFLLSSARRLQSRSKKGSSRGCFGVKLDRIGAFSGMGC</sequence>
<keyword evidence="3" id="KW-0840">Vasodilator</keyword>
<dbReference type="AlphaFoldDB" id="V8N4Z3"/>
<keyword evidence="7 10" id="KW-0838">Vasoactive</keyword>
<evidence type="ECO:0000256" key="5">
    <source>
        <dbReference type="ARBA" id="ARBA00022656"/>
    </source>
</evidence>
<keyword evidence="8" id="KW-0382">Hypotensive agent</keyword>
<evidence type="ECO:0000256" key="1">
    <source>
        <dbReference type="ARBA" id="ARBA00004613"/>
    </source>
</evidence>
<dbReference type="Proteomes" id="UP000018936">
    <property type="component" value="Unassembled WGS sequence"/>
</dbReference>
<dbReference type="OrthoDB" id="8911465at2759"/>
<dbReference type="GO" id="GO:0042311">
    <property type="term" value="P:vasodilation"/>
    <property type="evidence" value="ECO:0007669"/>
    <property type="project" value="UniProtKB-KW"/>
</dbReference>
<evidence type="ECO:0000256" key="6">
    <source>
        <dbReference type="ARBA" id="ARBA00022729"/>
    </source>
</evidence>
<dbReference type="GO" id="GO:0090729">
    <property type="term" value="F:toxin activity"/>
    <property type="evidence" value="ECO:0007669"/>
    <property type="project" value="UniProtKB-KW"/>
</dbReference>
<dbReference type="Pfam" id="PF00212">
    <property type="entry name" value="ANP"/>
    <property type="match status" value="1"/>
</dbReference>
<evidence type="ECO:0000256" key="10">
    <source>
        <dbReference type="RuleBase" id="RU003686"/>
    </source>
</evidence>
<dbReference type="GO" id="GO:0006182">
    <property type="term" value="P:cGMP biosynthetic process"/>
    <property type="evidence" value="ECO:0007669"/>
    <property type="project" value="TreeGrafter"/>
</dbReference>
<dbReference type="PANTHER" id="PTHR12167:SF2">
    <property type="entry name" value="C-TYPE NATRIURETIC PEPTIDE"/>
    <property type="match status" value="1"/>
</dbReference>
<dbReference type="InterPro" id="IPR000663">
    <property type="entry name" value="Natr_peptide"/>
</dbReference>
<evidence type="ECO:0000256" key="7">
    <source>
        <dbReference type="ARBA" id="ARBA00022858"/>
    </source>
</evidence>
<comment type="similarity">
    <text evidence="2 10">Belongs to the natriuretic peptide family.</text>
</comment>
<evidence type="ECO:0008006" key="13">
    <source>
        <dbReference type="Google" id="ProtNLM"/>
    </source>
</evidence>
<feature type="non-terminal residue" evidence="11">
    <location>
        <position position="1"/>
    </location>
</feature>
<dbReference type="GO" id="GO:0005576">
    <property type="term" value="C:extracellular region"/>
    <property type="evidence" value="ECO:0007669"/>
    <property type="project" value="UniProtKB-SubCell"/>
</dbReference>
<comment type="subcellular location">
    <subcellularLocation>
        <location evidence="1 10">Secreted</location>
    </subcellularLocation>
</comment>
<evidence type="ECO:0000256" key="4">
    <source>
        <dbReference type="ARBA" id="ARBA00022525"/>
    </source>
</evidence>
<evidence type="ECO:0000313" key="11">
    <source>
        <dbReference type="EMBL" id="ETE56612.1"/>
    </source>
</evidence>
<protein>
    <recommendedName>
        <fullName evidence="13">C-type natriuretic peptide 1</fullName>
    </recommendedName>
</protein>
<gene>
    <name evidence="11" type="ORF">L345_17677</name>
</gene>
<evidence type="ECO:0000256" key="2">
    <source>
        <dbReference type="ARBA" id="ARBA00009041"/>
    </source>
</evidence>
<keyword evidence="4" id="KW-0964">Secreted</keyword>
<dbReference type="EMBL" id="AZIM01016917">
    <property type="protein sequence ID" value="ETE56612.1"/>
    <property type="molecule type" value="Genomic_DNA"/>
</dbReference>
<dbReference type="PROSITE" id="PS00263">
    <property type="entry name" value="NATRIURETIC_PEPTIDE"/>
    <property type="match status" value="1"/>
</dbReference>
<accession>V8N4Z3</accession>
<keyword evidence="9" id="KW-1015">Disulfide bond</keyword>
<name>V8N4Z3_OPHHA</name>
<evidence type="ECO:0000256" key="3">
    <source>
        <dbReference type="ARBA" id="ARBA00022429"/>
    </source>
</evidence>
<reference evidence="11 12" key="1">
    <citation type="journal article" date="2013" name="Proc. Natl. Acad. Sci. U.S.A.">
        <title>The king cobra genome reveals dynamic gene evolution and adaptation in the snake venom system.</title>
        <authorList>
            <person name="Vonk F.J."/>
            <person name="Casewell N.R."/>
            <person name="Henkel C.V."/>
            <person name="Heimberg A.M."/>
            <person name="Jansen H.J."/>
            <person name="McCleary R.J."/>
            <person name="Kerkkamp H.M."/>
            <person name="Vos R.A."/>
            <person name="Guerreiro I."/>
            <person name="Calvete J.J."/>
            <person name="Wuster W."/>
            <person name="Woods A.E."/>
            <person name="Logan J.M."/>
            <person name="Harrison R.A."/>
            <person name="Castoe T.A."/>
            <person name="de Koning A.P."/>
            <person name="Pollock D.D."/>
            <person name="Yandell M."/>
            <person name="Calderon D."/>
            <person name="Renjifo C."/>
            <person name="Currier R.B."/>
            <person name="Salgado D."/>
            <person name="Pla D."/>
            <person name="Sanz L."/>
            <person name="Hyder A.S."/>
            <person name="Ribeiro J.M."/>
            <person name="Arntzen J.W."/>
            <person name="van den Thillart G.E."/>
            <person name="Boetzer M."/>
            <person name="Pirovano W."/>
            <person name="Dirks R.P."/>
            <person name="Spaink H.P."/>
            <person name="Duboule D."/>
            <person name="McGlinn E."/>
            <person name="Kini R.M."/>
            <person name="Richardson M.K."/>
        </authorList>
    </citation>
    <scope>NUCLEOTIDE SEQUENCE</scope>
    <source>
        <tissue evidence="11">Blood</tissue>
    </source>
</reference>
<dbReference type="InterPro" id="IPR030480">
    <property type="entry name" value="Natr_peptide_CS"/>
</dbReference>
<keyword evidence="12" id="KW-1185">Reference proteome</keyword>
<dbReference type="GO" id="GO:0005179">
    <property type="term" value="F:hormone activity"/>
    <property type="evidence" value="ECO:0007669"/>
    <property type="project" value="InterPro"/>
</dbReference>
<organism evidence="11 12">
    <name type="scientific">Ophiophagus hannah</name>
    <name type="common">King cobra</name>
    <name type="synonym">Naja hannah</name>
    <dbReference type="NCBI Taxonomy" id="8665"/>
    <lineage>
        <taxon>Eukaryota</taxon>
        <taxon>Metazoa</taxon>
        <taxon>Chordata</taxon>
        <taxon>Craniata</taxon>
        <taxon>Vertebrata</taxon>
        <taxon>Euteleostomi</taxon>
        <taxon>Lepidosauria</taxon>
        <taxon>Squamata</taxon>
        <taxon>Bifurcata</taxon>
        <taxon>Unidentata</taxon>
        <taxon>Episquamata</taxon>
        <taxon>Toxicofera</taxon>
        <taxon>Serpentes</taxon>
        <taxon>Colubroidea</taxon>
        <taxon>Elapidae</taxon>
        <taxon>Elapinae</taxon>
        <taxon>Ophiophagus</taxon>
    </lineage>
</organism>
<evidence type="ECO:0000256" key="8">
    <source>
        <dbReference type="ARBA" id="ARBA00022924"/>
    </source>
</evidence>
<keyword evidence="6" id="KW-0732">Signal</keyword>
<dbReference type="SMART" id="SM00183">
    <property type="entry name" value="NAT_PEP"/>
    <property type="match status" value="1"/>
</dbReference>
<evidence type="ECO:0000313" key="12">
    <source>
        <dbReference type="Proteomes" id="UP000018936"/>
    </source>
</evidence>
<evidence type="ECO:0000256" key="9">
    <source>
        <dbReference type="ARBA" id="ARBA00023157"/>
    </source>
</evidence>
<dbReference type="GO" id="GO:0007168">
    <property type="term" value="P:receptor guanylyl cyclase signaling pathway"/>
    <property type="evidence" value="ECO:0007669"/>
    <property type="project" value="TreeGrafter"/>
</dbReference>